<evidence type="ECO:0000313" key="1">
    <source>
        <dbReference type="EMBL" id="BCJ64252.1"/>
    </source>
</evidence>
<dbReference type="AlphaFoldDB" id="A0A810MTG4"/>
<accession>A0A810MTG4</accession>
<name>A0A810MTG4_9ACTN</name>
<keyword evidence="2" id="KW-1185">Reference proteome</keyword>
<dbReference type="EMBL" id="AP023359">
    <property type="protein sequence ID" value="BCJ64252.1"/>
    <property type="molecule type" value="Genomic_DNA"/>
</dbReference>
<dbReference type="RefSeq" id="WP_344144241.1">
    <property type="nucleotide sequence ID" value="NZ_BAAAOJ010000087.1"/>
</dbReference>
<organism evidence="1 2">
    <name type="scientific">Polymorphospora rubra</name>
    <dbReference type="NCBI Taxonomy" id="338584"/>
    <lineage>
        <taxon>Bacteria</taxon>
        <taxon>Bacillati</taxon>
        <taxon>Actinomycetota</taxon>
        <taxon>Actinomycetes</taxon>
        <taxon>Micromonosporales</taxon>
        <taxon>Micromonosporaceae</taxon>
        <taxon>Polymorphospora</taxon>
    </lineage>
</organism>
<proteinExistence type="predicted"/>
<protein>
    <submittedName>
        <fullName evidence="1">Uncharacterized protein</fullName>
    </submittedName>
</protein>
<sequence length="98" mass="10367">MGEPQGALAGMPAAAGTAYVMGNDLSELFAQAEVVRERRPAKMVTTLGIDLDIQVELERAAAARGIGASTLMRQIIEEWVTARRSPAGRSVTGEAEKP</sequence>
<dbReference type="Proteomes" id="UP000680866">
    <property type="component" value="Chromosome"/>
</dbReference>
<reference evidence="1" key="1">
    <citation type="submission" date="2020-08" db="EMBL/GenBank/DDBJ databases">
        <title>Whole genome shotgun sequence of Polymorphospora rubra NBRC 101157.</title>
        <authorList>
            <person name="Komaki H."/>
            <person name="Tamura T."/>
        </authorList>
    </citation>
    <scope>NUCLEOTIDE SEQUENCE</scope>
    <source>
        <strain evidence="1">NBRC 101157</strain>
    </source>
</reference>
<dbReference type="KEGG" id="pry:Prubr_12730"/>
<evidence type="ECO:0000313" key="2">
    <source>
        <dbReference type="Proteomes" id="UP000680866"/>
    </source>
</evidence>
<gene>
    <name evidence="1" type="ORF">Prubr_12730</name>
</gene>